<evidence type="ECO:0008006" key="10">
    <source>
        <dbReference type="Google" id="ProtNLM"/>
    </source>
</evidence>
<proteinExistence type="inferred from homology"/>
<evidence type="ECO:0000256" key="1">
    <source>
        <dbReference type="ARBA" id="ARBA00004651"/>
    </source>
</evidence>
<name>A0A1F6FHV5_9BACT</name>
<comment type="caution">
    <text evidence="8">The sequence shown here is derived from an EMBL/GenBank/DDBJ whole genome shotgun (WGS) entry which is preliminary data.</text>
</comment>
<organism evidence="8 9">
    <name type="scientific">Candidatus Kaiserbacteria bacterium RIFCSPLOWO2_12_FULL_45_26</name>
    <dbReference type="NCBI Taxonomy" id="1798525"/>
    <lineage>
        <taxon>Bacteria</taxon>
        <taxon>Candidatus Kaiseribacteriota</taxon>
    </lineage>
</organism>
<dbReference type="InterPro" id="IPR051907">
    <property type="entry name" value="DoxX-like_oxidoreductase"/>
</dbReference>
<evidence type="ECO:0000256" key="2">
    <source>
        <dbReference type="ARBA" id="ARBA00006679"/>
    </source>
</evidence>
<evidence type="ECO:0000313" key="9">
    <source>
        <dbReference type="Proteomes" id="UP000177325"/>
    </source>
</evidence>
<dbReference type="EMBL" id="MFMM01000001">
    <property type="protein sequence ID" value="OGG85416.1"/>
    <property type="molecule type" value="Genomic_DNA"/>
</dbReference>
<evidence type="ECO:0000256" key="3">
    <source>
        <dbReference type="ARBA" id="ARBA00022475"/>
    </source>
</evidence>
<feature type="transmembrane region" description="Helical" evidence="7">
    <location>
        <begin position="34"/>
        <end position="58"/>
    </location>
</feature>
<dbReference type="Proteomes" id="UP000177325">
    <property type="component" value="Unassembled WGS sequence"/>
</dbReference>
<evidence type="ECO:0000256" key="6">
    <source>
        <dbReference type="ARBA" id="ARBA00023136"/>
    </source>
</evidence>
<dbReference type="PANTHER" id="PTHR33452">
    <property type="entry name" value="OXIDOREDUCTASE CATD-RELATED"/>
    <property type="match status" value="1"/>
</dbReference>
<gene>
    <name evidence="8" type="ORF">A3G90_03675</name>
</gene>
<evidence type="ECO:0000256" key="7">
    <source>
        <dbReference type="SAM" id="Phobius"/>
    </source>
</evidence>
<keyword evidence="3" id="KW-1003">Cell membrane</keyword>
<dbReference type="InterPro" id="IPR032808">
    <property type="entry name" value="DoxX"/>
</dbReference>
<feature type="transmembrane region" description="Helical" evidence="7">
    <location>
        <begin position="7"/>
        <end position="28"/>
    </location>
</feature>
<reference evidence="8 9" key="1">
    <citation type="journal article" date="2016" name="Nat. Commun.">
        <title>Thousands of microbial genomes shed light on interconnected biogeochemical processes in an aquifer system.</title>
        <authorList>
            <person name="Anantharaman K."/>
            <person name="Brown C.T."/>
            <person name="Hug L.A."/>
            <person name="Sharon I."/>
            <person name="Castelle C.J."/>
            <person name="Probst A.J."/>
            <person name="Thomas B.C."/>
            <person name="Singh A."/>
            <person name="Wilkins M.J."/>
            <person name="Karaoz U."/>
            <person name="Brodie E.L."/>
            <person name="Williams K.H."/>
            <person name="Hubbard S.S."/>
            <person name="Banfield J.F."/>
        </authorList>
    </citation>
    <scope>NUCLEOTIDE SEQUENCE [LARGE SCALE GENOMIC DNA]</scope>
</reference>
<feature type="transmembrane region" description="Helical" evidence="7">
    <location>
        <begin position="70"/>
        <end position="89"/>
    </location>
</feature>
<evidence type="ECO:0000256" key="4">
    <source>
        <dbReference type="ARBA" id="ARBA00022692"/>
    </source>
</evidence>
<keyword evidence="4 7" id="KW-0812">Transmembrane</keyword>
<evidence type="ECO:0000313" key="8">
    <source>
        <dbReference type="EMBL" id="OGG85416.1"/>
    </source>
</evidence>
<sequence length="121" mass="12742">MVQTKGVVVGRILIGLLFLASGLGMLLTQTPTGVAAYFASLSLPMPVLLAWLVILLKVVAGGLMVLGKHVGNAACALIVFTFLTILIAHRDFADVNLFKNLAIIGGLLYVMAFGAGRWSTN</sequence>
<dbReference type="GO" id="GO:0005886">
    <property type="term" value="C:plasma membrane"/>
    <property type="evidence" value="ECO:0007669"/>
    <property type="project" value="UniProtKB-SubCell"/>
</dbReference>
<dbReference type="AlphaFoldDB" id="A0A1F6FHV5"/>
<accession>A0A1F6FHV5</accession>
<feature type="transmembrane region" description="Helical" evidence="7">
    <location>
        <begin position="101"/>
        <end position="120"/>
    </location>
</feature>
<comment type="subcellular location">
    <subcellularLocation>
        <location evidence="1">Cell membrane</location>
        <topology evidence="1">Multi-pass membrane protein</topology>
    </subcellularLocation>
</comment>
<dbReference type="STRING" id="1798525.A3G90_03675"/>
<keyword evidence="6 7" id="KW-0472">Membrane</keyword>
<keyword evidence="5 7" id="KW-1133">Transmembrane helix</keyword>
<protein>
    <recommendedName>
        <fullName evidence="10">DoxX family protein</fullName>
    </recommendedName>
</protein>
<dbReference type="Pfam" id="PF07681">
    <property type="entry name" value="DoxX"/>
    <property type="match status" value="1"/>
</dbReference>
<dbReference type="PANTHER" id="PTHR33452:SF1">
    <property type="entry name" value="INNER MEMBRANE PROTEIN YPHA-RELATED"/>
    <property type="match status" value="1"/>
</dbReference>
<comment type="similarity">
    <text evidence="2">Belongs to the DoxX family.</text>
</comment>
<evidence type="ECO:0000256" key="5">
    <source>
        <dbReference type="ARBA" id="ARBA00022989"/>
    </source>
</evidence>